<dbReference type="PANTHER" id="PTHR30294">
    <property type="entry name" value="MEMBRANE COMPONENT OF ABC TRANSPORTER YHHJ-RELATED"/>
    <property type="match status" value="1"/>
</dbReference>
<keyword evidence="3 8" id="KW-0813">Transport</keyword>
<comment type="similarity">
    <text evidence="2 8">Belongs to the ABC-2 integral membrane protein family.</text>
</comment>
<accession>A0A4Y8WTV4</accession>
<feature type="transmembrane region" description="Helical" evidence="8">
    <location>
        <begin position="256"/>
        <end position="282"/>
    </location>
</feature>
<comment type="caution">
    <text evidence="10">The sequence shown here is derived from an EMBL/GenBank/DDBJ whole genome shotgun (WGS) entry which is preliminary data.</text>
</comment>
<feature type="transmembrane region" description="Helical" evidence="8">
    <location>
        <begin position="176"/>
        <end position="201"/>
    </location>
</feature>
<dbReference type="InterPro" id="IPR000412">
    <property type="entry name" value="ABC_2_transport"/>
</dbReference>
<reference evidence="10 11" key="1">
    <citation type="submission" date="2019-03" db="EMBL/GenBank/DDBJ databases">
        <title>Porphyromonas levii Isolated from the Uterus of Dairy Cows.</title>
        <authorList>
            <person name="Francis A.M."/>
        </authorList>
    </citation>
    <scope>NUCLEOTIDE SEQUENCE [LARGE SCALE GENOMIC DNA]</scope>
    <source>
        <strain evidence="10 11">AF5678</strain>
    </source>
</reference>
<evidence type="ECO:0000256" key="2">
    <source>
        <dbReference type="ARBA" id="ARBA00007783"/>
    </source>
</evidence>
<keyword evidence="4 8" id="KW-1003">Cell membrane</keyword>
<dbReference type="GeneID" id="66796801"/>
<gene>
    <name evidence="10" type="ORF">E4P47_00165</name>
</gene>
<keyword evidence="7 8" id="KW-0472">Membrane</keyword>
<evidence type="ECO:0000256" key="4">
    <source>
        <dbReference type="ARBA" id="ARBA00022475"/>
    </source>
</evidence>
<dbReference type="GO" id="GO:0140359">
    <property type="term" value="F:ABC-type transporter activity"/>
    <property type="evidence" value="ECO:0007669"/>
    <property type="project" value="InterPro"/>
</dbReference>
<dbReference type="OrthoDB" id="9808686at2"/>
<proteinExistence type="inferred from homology"/>
<dbReference type="InterPro" id="IPR051449">
    <property type="entry name" value="ABC-2_transporter_component"/>
</dbReference>
<keyword evidence="6 8" id="KW-1133">Transmembrane helix</keyword>
<dbReference type="PANTHER" id="PTHR30294:SF29">
    <property type="entry name" value="MULTIDRUG ABC TRANSPORTER PERMEASE YBHS-RELATED"/>
    <property type="match status" value="1"/>
</dbReference>
<comment type="caution">
    <text evidence="8">Lacks conserved residue(s) required for the propagation of feature annotation.</text>
</comment>
<evidence type="ECO:0000313" key="11">
    <source>
        <dbReference type="Proteomes" id="UP000297225"/>
    </source>
</evidence>
<dbReference type="STRING" id="1122973.GCA_000379925_01062"/>
<comment type="subcellular location">
    <subcellularLocation>
        <location evidence="1 8">Cell membrane</location>
        <topology evidence="1 8">Multi-pass membrane protein</topology>
    </subcellularLocation>
</comment>
<feature type="transmembrane region" description="Helical" evidence="8">
    <location>
        <begin position="25"/>
        <end position="45"/>
    </location>
</feature>
<dbReference type="InterPro" id="IPR013525">
    <property type="entry name" value="ABC2_TM"/>
</dbReference>
<sequence length="373" mass="41556">MKGNLINQFWAFVGKEFIHILRDPYTLLILIMMPIVEILLFGFALNMEVTNIRTAVISLGESRYTQKLQEKLRSNPDFILHDSMITTYEAEALLRANKLDMYLVIPEGFDKDLYSQQPTELQMVVDASDPNAGEMRVGYASALFGSIMEEELGVKSLPYTINVNNRMLYNPMMRSSYNFVPGIMGLVLIVLCTIMTSVSIAREKERGNMELLLASPAHATIMVLSKAVPYFMVSLVNITSILLLSYFVLGVPIRGSLLLLVFITMLYVFVALAIGLAISSMVENQQGAVIVSGFGMMMPTILLSGMLFPIANMPLILQWITAIVPARYYIDATRKVMIQGVGIGVVWPQVLALVIIATVMITIAIVKIKPRLR</sequence>
<dbReference type="RefSeq" id="WP_134848890.1">
    <property type="nucleotide sequence ID" value="NZ_CP197400.1"/>
</dbReference>
<evidence type="ECO:0000256" key="5">
    <source>
        <dbReference type="ARBA" id="ARBA00022692"/>
    </source>
</evidence>
<organism evidence="10 11">
    <name type="scientific">Porphyromonas levii</name>
    <dbReference type="NCBI Taxonomy" id="28114"/>
    <lineage>
        <taxon>Bacteria</taxon>
        <taxon>Pseudomonadati</taxon>
        <taxon>Bacteroidota</taxon>
        <taxon>Bacteroidia</taxon>
        <taxon>Bacteroidales</taxon>
        <taxon>Porphyromonadaceae</taxon>
        <taxon>Porphyromonas</taxon>
    </lineage>
</organism>
<keyword evidence="11" id="KW-1185">Reference proteome</keyword>
<evidence type="ECO:0000256" key="3">
    <source>
        <dbReference type="ARBA" id="ARBA00022448"/>
    </source>
</evidence>
<protein>
    <recommendedName>
        <fullName evidence="8">Transport permease protein</fullName>
    </recommendedName>
</protein>
<evidence type="ECO:0000256" key="6">
    <source>
        <dbReference type="ARBA" id="ARBA00022989"/>
    </source>
</evidence>
<keyword evidence="5 8" id="KW-0812">Transmembrane</keyword>
<dbReference type="AlphaFoldDB" id="A0A4Y8WTV4"/>
<dbReference type="InterPro" id="IPR047817">
    <property type="entry name" value="ABC2_TM_bact-type"/>
</dbReference>
<dbReference type="Proteomes" id="UP000297225">
    <property type="component" value="Unassembled WGS sequence"/>
</dbReference>
<evidence type="ECO:0000256" key="8">
    <source>
        <dbReference type="RuleBase" id="RU361157"/>
    </source>
</evidence>
<evidence type="ECO:0000256" key="1">
    <source>
        <dbReference type="ARBA" id="ARBA00004651"/>
    </source>
</evidence>
<evidence type="ECO:0000313" key="10">
    <source>
        <dbReference type="EMBL" id="TFH97526.1"/>
    </source>
</evidence>
<dbReference type="GO" id="GO:0043190">
    <property type="term" value="C:ATP-binding cassette (ABC) transporter complex"/>
    <property type="evidence" value="ECO:0007669"/>
    <property type="project" value="InterPro"/>
</dbReference>
<dbReference type="Gene3D" id="3.40.1710.10">
    <property type="entry name" value="abc type-2 transporter like domain"/>
    <property type="match status" value="1"/>
</dbReference>
<dbReference type="PROSITE" id="PS51012">
    <property type="entry name" value="ABC_TM2"/>
    <property type="match status" value="1"/>
</dbReference>
<evidence type="ECO:0000256" key="7">
    <source>
        <dbReference type="ARBA" id="ARBA00023136"/>
    </source>
</evidence>
<evidence type="ECO:0000259" key="9">
    <source>
        <dbReference type="PROSITE" id="PS51012"/>
    </source>
</evidence>
<dbReference type="PRINTS" id="PR00164">
    <property type="entry name" value="ABC2TRNSPORT"/>
</dbReference>
<dbReference type="EMBL" id="SPNC01000001">
    <property type="protein sequence ID" value="TFH97526.1"/>
    <property type="molecule type" value="Genomic_DNA"/>
</dbReference>
<feature type="transmembrane region" description="Helical" evidence="8">
    <location>
        <begin position="350"/>
        <end position="368"/>
    </location>
</feature>
<feature type="domain" description="ABC transmembrane type-2" evidence="9">
    <location>
        <begin position="141"/>
        <end position="371"/>
    </location>
</feature>
<feature type="transmembrane region" description="Helical" evidence="8">
    <location>
        <begin position="230"/>
        <end position="249"/>
    </location>
</feature>
<dbReference type="Pfam" id="PF12698">
    <property type="entry name" value="ABC2_membrane_3"/>
    <property type="match status" value="1"/>
</dbReference>
<name>A0A4Y8WTV4_9PORP</name>